<dbReference type="PROSITE" id="PS50995">
    <property type="entry name" value="HTH_MARR_2"/>
    <property type="match status" value="1"/>
</dbReference>
<evidence type="ECO:0000256" key="3">
    <source>
        <dbReference type="ARBA" id="ARBA00023163"/>
    </source>
</evidence>
<keyword evidence="3" id="KW-0804">Transcription</keyword>
<dbReference type="EMBL" id="JAHLQF010000003">
    <property type="protein sequence ID" value="MBU5485218.1"/>
    <property type="molecule type" value="Genomic_DNA"/>
</dbReference>
<dbReference type="InterPro" id="IPR000835">
    <property type="entry name" value="HTH_MarR-typ"/>
</dbReference>
<dbReference type="SMART" id="SM00347">
    <property type="entry name" value="HTH_MARR"/>
    <property type="match status" value="1"/>
</dbReference>
<proteinExistence type="predicted"/>
<comment type="caution">
    <text evidence="5">The sequence shown here is derived from an EMBL/GenBank/DDBJ whole genome shotgun (WGS) entry which is preliminary data.</text>
</comment>
<evidence type="ECO:0000259" key="4">
    <source>
        <dbReference type="PROSITE" id="PS50995"/>
    </source>
</evidence>
<evidence type="ECO:0000313" key="6">
    <source>
        <dbReference type="Proteomes" id="UP000726170"/>
    </source>
</evidence>
<dbReference type="Proteomes" id="UP000726170">
    <property type="component" value="Unassembled WGS sequence"/>
</dbReference>
<dbReference type="RefSeq" id="WP_216439779.1">
    <property type="nucleotide sequence ID" value="NZ_JAHLQF010000003.1"/>
</dbReference>
<keyword evidence="6" id="KW-1185">Reference proteome</keyword>
<evidence type="ECO:0000256" key="1">
    <source>
        <dbReference type="ARBA" id="ARBA00023015"/>
    </source>
</evidence>
<keyword evidence="2" id="KW-0238">DNA-binding</keyword>
<dbReference type="Pfam" id="PF01047">
    <property type="entry name" value="MarR"/>
    <property type="match status" value="1"/>
</dbReference>
<feature type="domain" description="HTH marR-type" evidence="4">
    <location>
        <begin position="9"/>
        <end position="138"/>
    </location>
</feature>
<accession>A0ABS6EJJ0</accession>
<sequence length="144" mass="16421">MADTEPSLSNCLYFTVNKLSRVIGKMAEEEFEITGLSPTYALLINIVNVNKGVGQKEIGEALHMTPSTITRFIDKLEVKGLVIRKCEGKNCRIYPTEKGQKLQPDIDKAWSNLHERYSKILSYEKEKQLIETIDKIGIKLEENF</sequence>
<protein>
    <submittedName>
        <fullName evidence="5">MarR family transcriptional regulator</fullName>
    </submittedName>
</protein>
<evidence type="ECO:0000313" key="5">
    <source>
        <dbReference type="EMBL" id="MBU5485218.1"/>
    </source>
</evidence>
<dbReference type="PANTHER" id="PTHR42756">
    <property type="entry name" value="TRANSCRIPTIONAL REGULATOR, MARR"/>
    <property type="match status" value="1"/>
</dbReference>
<reference evidence="5 6" key="1">
    <citation type="submission" date="2021-06" db="EMBL/GenBank/DDBJ databases">
        <authorList>
            <person name="Sun Q."/>
            <person name="Li D."/>
        </authorList>
    </citation>
    <scope>NUCLEOTIDE SEQUENCE [LARGE SCALE GENOMIC DNA]</scope>
    <source>
        <strain evidence="5 6">MSJ-11</strain>
    </source>
</reference>
<gene>
    <name evidence="5" type="ORF">KQI86_12810</name>
</gene>
<evidence type="ECO:0000256" key="2">
    <source>
        <dbReference type="ARBA" id="ARBA00023125"/>
    </source>
</evidence>
<keyword evidence="1" id="KW-0805">Transcription regulation</keyword>
<organism evidence="5 6">
    <name type="scientific">Clostridium mobile</name>
    <dbReference type="NCBI Taxonomy" id="2841512"/>
    <lineage>
        <taxon>Bacteria</taxon>
        <taxon>Bacillati</taxon>
        <taxon>Bacillota</taxon>
        <taxon>Clostridia</taxon>
        <taxon>Eubacteriales</taxon>
        <taxon>Clostridiaceae</taxon>
        <taxon>Clostridium</taxon>
    </lineage>
</organism>
<name>A0ABS6EJJ0_9CLOT</name>
<dbReference type="PANTHER" id="PTHR42756:SF1">
    <property type="entry name" value="TRANSCRIPTIONAL REPRESSOR OF EMRAB OPERON"/>
    <property type="match status" value="1"/>
</dbReference>